<organism evidence="1 2">
    <name type="scientific">Cupriavidus gilardii</name>
    <dbReference type="NCBI Taxonomy" id="82541"/>
    <lineage>
        <taxon>Bacteria</taxon>
        <taxon>Pseudomonadati</taxon>
        <taxon>Pseudomonadota</taxon>
        <taxon>Betaproteobacteria</taxon>
        <taxon>Burkholderiales</taxon>
        <taxon>Burkholderiaceae</taxon>
        <taxon>Cupriavidus</taxon>
    </lineage>
</organism>
<dbReference type="EMBL" id="CP098735">
    <property type="protein sequence ID" value="USE77902.1"/>
    <property type="molecule type" value="Genomic_DNA"/>
</dbReference>
<dbReference type="RefSeq" id="WP_174780110.1">
    <property type="nucleotide sequence ID" value="NZ_CP054624.1"/>
</dbReference>
<gene>
    <name evidence="1" type="ORF">NDR89_02310</name>
</gene>
<evidence type="ECO:0000313" key="1">
    <source>
        <dbReference type="EMBL" id="USE77902.1"/>
    </source>
</evidence>
<proteinExistence type="predicted"/>
<dbReference type="Proteomes" id="UP001056648">
    <property type="component" value="Chromosome 1"/>
</dbReference>
<name>A0ABY4VL74_9BURK</name>
<reference evidence="1" key="1">
    <citation type="submission" date="2022-06" db="EMBL/GenBank/DDBJ databases">
        <title>Complete genome sequence and characterization of Cupriavidus gilardii QJ1 isolated from contaminating cells.</title>
        <authorList>
            <person name="Qi J."/>
        </authorList>
    </citation>
    <scope>NUCLEOTIDE SEQUENCE</scope>
    <source>
        <strain evidence="1">QJ1</strain>
    </source>
</reference>
<accession>A0ABY4VL74</accession>
<keyword evidence="2" id="KW-1185">Reference proteome</keyword>
<evidence type="ECO:0000313" key="2">
    <source>
        <dbReference type="Proteomes" id="UP001056648"/>
    </source>
</evidence>
<dbReference type="GeneID" id="70687605"/>
<protein>
    <submittedName>
        <fullName evidence="1">Uncharacterized protein</fullName>
    </submittedName>
</protein>
<sequence length="83" mass="8871">MKMAGKAAGVMTPCNIGYRFESEPEDYWPGLAGFPDILPAIFRFIIGMAVPNRSITAGDADCASPACRYRGRLTLSMARAGGL</sequence>